<feature type="region of interest" description="Disordered" evidence="2">
    <location>
        <begin position="275"/>
        <end position="300"/>
    </location>
</feature>
<dbReference type="Proteomes" id="UP000596661">
    <property type="component" value="Chromosome 7"/>
</dbReference>
<dbReference type="PANTHER" id="PTHR34459:SF3">
    <property type="entry name" value="OS01G0264500 PROTEIN"/>
    <property type="match status" value="1"/>
</dbReference>
<dbReference type="PROSITE" id="PS50891">
    <property type="entry name" value="LOB"/>
    <property type="match status" value="1"/>
</dbReference>
<dbReference type="Gramene" id="evm.model.07.1768">
    <property type="protein sequence ID" value="cds.evm.model.07.1768"/>
    <property type="gene ID" value="evm.TU.07.1768"/>
</dbReference>
<evidence type="ECO:0000313" key="5">
    <source>
        <dbReference type="Proteomes" id="UP000596661"/>
    </source>
</evidence>
<keyword evidence="5" id="KW-1185">Reference proteome</keyword>
<organism evidence="4 5">
    <name type="scientific">Cannabis sativa</name>
    <name type="common">Hemp</name>
    <name type="synonym">Marijuana</name>
    <dbReference type="NCBI Taxonomy" id="3483"/>
    <lineage>
        <taxon>Eukaryota</taxon>
        <taxon>Viridiplantae</taxon>
        <taxon>Streptophyta</taxon>
        <taxon>Embryophyta</taxon>
        <taxon>Tracheophyta</taxon>
        <taxon>Spermatophyta</taxon>
        <taxon>Magnoliopsida</taxon>
        <taxon>eudicotyledons</taxon>
        <taxon>Gunneridae</taxon>
        <taxon>Pentapetalae</taxon>
        <taxon>rosids</taxon>
        <taxon>fabids</taxon>
        <taxon>Rosales</taxon>
        <taxon>Cannabaceae</taxon>
        <taxon>Cannabis</taxon>
    </lineage>
</organism>
<evidence type="ECO:0000313" key="4">
    <source>
        <dbReference type="EnsemblPlants" id="cds.evm.model.07.1768"/>
    </source>
</evidence>
<name>A0A803Q3U2_CANSA</name>
<feature type="compositionally biased region" description="Low complexity" evidence="2">
    <location>
        <begin position="25"/>
        <end position="47"/>
    </location>
</feature>
<accession>A0A803Q3U2</accession>
<reference evidence="4" key="2">
    <citation type="submission" date="2021-03" db="UniProtKB">
        <authorList>
            <consortium name="EnsemblPlants"/>
        </authorList>
    </citation>
    <scope>IDENTIFICATION</scope>
</reference>
<dbReference type="EMBL" id="UZAU01000675">
    <property type="status" value="NOT_ANNOTATED_CDS"/>
    <property type="molecule type" value="Genomic_DNA"/>
</dbReference>
<dbReference type="AlphaFoldDB" id="A0A803Q3U2"/>
<dbReference type="PANTHER" id="PTHR34459">
    <property type="entry name" value="OS01G0264500 PROTEIN"/>
    <property type="match status" value="1"/>
</dbReference>
<evidence type="ECO:0000259" key="3">
    <source>
        <dbReference type="PROSITE" id="PS50891"/>
    </source>
</evidence>
<protein>
    <recommendedName>
        <fullName evidence="3">LOB domain-containing protein</fullName>
    </recommendedName>
</protein>
<evidence type="ECO:0000256" key="2">
    <source>
        <dbReference type="SAM" id="MobiDB-lite"/>
    </source>
</evidence>
<feature type="compositionally biased region" description="Basic and acidic residues" evidence="2">
    <location>
        <begin position="1"/>
        <end position="10"/>
    </location>
</feature>
<comment type="similarity">
    <text evidence="1">Belongs to the LOB domain-containing protein family.</text>
</comment>
<sequence length="300" mass="31962">MSDHITHEDQNQTTTRVLESRRKSTTSSSSKRATTTSSSPSSLLSLPPDHRDLGEAATATAVAGAMTTAAPPAPCGACKFLRRKCVSGCIFAPHFGSDQGAARFAAVHKVFGASNVSKLLLHIPMNRRHDAVVTISYEAQARLADPIYGCVSTILALQQQRENMADPKQGETSLRCHHCAGPLTKDMETSDWTVRPFIRDSFSMIGSAVGGTTSAFYGFNHVMPIVRRFVKGPMWLHFLVGAPPVIVFSSACAGLAGGAVPAVAQLASSSYHAGFSSSPLQLPTTSKEEKIQKSRTSSTL</sequence>
<proteinExistence type="inferred from homology"/>
<dbReference type="InterPro" id="IPR004883">
    <property type="entry name" value="LOB"/>
</dbReference>
<evidence type="ECO:0000256" key="1">
    <source>
        <dbReference type="ARBA" id="ARBA00005474"/>
    </source>
</evidence>
<reference evidence="4" key="1">
    <citation type="submission" date="2018-11" db="EMBL/GenBank/DDBJ databases">
        <authorList>
            <person name="Grassa J C."/>
        </authorList>
    </citation>
    <scope>NUCLEOTIDE SEQUENCE [LARGE SCALE GENOMIC DNA]</scope>
</reference>
<feature type="region of interest" description="Disordered" evidence="2">
    <location>
        <begin position="1"/>
        <end position="50"/>
    </location>
</feature>
<feature type="domain" description="LOB" evidence="3">
    <location>
        <begin position="73"/>
        <end position="175"/>
    </location>
</feature>
<dbReference type="Pfam" id="PF03195">
    <property type="entry name" value="LOB"/>
    <property type="match status" value="1"/>
</dbReference>
<dbReference type="EnsemblPlants" id="evm.model.07.1768">
    <property type="protein sequence ID" value="cds.evm.model.07.1768"/>
    <property type="gene ID" value="evm.TU.07.1768"/>
</dbReference>